<proteinExistence type="predicted"/>
<evidence type="ECO:0000313" key="2">
    <source>
        <dbReference type="EMBL" id="GBL71732.1"/>
    </source>
</evidence>
<sequence>MHQVCLHRGSSVKWGFECGTLRPQDRDLSTNPPRPPGSDWRDAFRNNKGIIIVRMGREARMFSWYESNRTCLEYRRLTSNTTCIIFLKFQRGRK</sequence>
<dbReference type="AlphaFoldDB" id="A0A4Y1ZY96"/>
<organism evidence="3 4">
    <name type="scientific">Araneus ventricosus</name>
    <name type="common">Orbweaver spider</name>
    <name type="synonym">Epeira ventricosa</name>
    <dbReference type="NCBI Taxonomy" id="182803"/>
    <lineage>
        <taxon>Eukaryota</taxon>
        <taxon>Metazoa</taxon>
        <taxon>Ecdysozoa</taxon>
        <taxon>Arthropoda</taxon>
        <taxon>Chelicerata</taxon>
        <taxon>Arachnida</taxon>
        <taxon>Araneae</taxon>
        <taxon>Araneomorphae</taxon>
        <taxon>Entelegynae</taxon>
        <taxon>Araneoidea</taxon>
        <taxon>Araneidae</taxon>
        <taxon>Araneus</taxon>
    </lineage>
</organism>
<evidence type="ECO:0000313" key="3">
    <source>
        <dbReference type="EMBL" id="GBL71739.1"/>
    </source>
</evidence>
<name>A0A4Y1ZY96_ARAVE</name>
<evidence type="ECO:0000313" key="4">
    <source>
        <dbReference type="Proteomes" id="UP000499080"/>
    </source>
</evidence>
<accession>A0A4Y1ZY96</accession>
<dbReference type="Proteomes" id="UP000499080">
    <property type="component" value="Unassembled WGS sequence"/>
</dbReference>
<gene>
    <name evidence="3" type="ORF">AVEN_158456_1</name>
    <name evidence="2" type="ORF">AVEN_87361_1</name>
</gene>
<dbReference type="EMBL" id="BGPR01078731">
    <property type="protein sequence ID" value="GBL71732.1"/>
    <property type="molecule type" value="Genomic_DNA"/>
</dbReference>
<keyword evidence="4" id="KW-1185">Reference proteome</keyword>
<dbReference type="EMBL" id="BGPR01078733">
    <property type="protein sequence ID" value="GBL71739.1"/>
    <property type="molecule type" value="Genomic_DNA"/>
</dbReference>
<comment type="caution">
    <text evidence="3">The sequence shown here is derived from an EMBL/GenBank/DDBJ whole genome shotgun (WGS) entry which is preliminary data.</text>
</comment>
<feature type="region of interest" description="Disordered" evidence="1">
    <location>
        <begin position="21"/>
        <end position="40"/>
    </location>
</feature>
<reference evidence="3 4" key="1">
    <citation type="journal article" date="2019" name="Sci. Rep.">
        <title>Orb-weaving spider Araneus ventricosus genome elucidates the spidroin gene catalogue.</title>
        <authorList>
            <person name="Kono N."/>
            <person name="Nakamura H."/>
            <person name="Ohtoshi R."/>
            <person name="Moran D.A.P."/>
            <person name="Shinohara A."/>
            <person name="Yoshida Y."/>
            <person name="Fujiwara M."/>
            <person name="Mori M."/>
            <person name="Tomita M."/>
            <person name="Arakawa K."/>
        </authorList>
    </citation>
    <scope>NUCLEOTIDE SEQUENCE [LARGE SCALE GENOMIC DNA]</scope>
</reference>
<protein>
    <submittedName>
        <fullName evidence="3">Uncharacterized protein</fullName>
    </submittedName>
</protein>
<evidence type="ECO:0000256" key="1">
    <source>
        <dbReference type="SAM" id="MobiDB-lite"/>
    </source>
</evidence>